<dbReference type="SMART" id="SM01189">
    <property type="entry name" value="ELM2"/>
    <property type="match status" value="1"/>
</dbReference>
<comment type="caution">
    <text evidence="3">The sequence shown here is derived from an EMBL/GenBank/DDBJ whole genome shotgun (WGS) entry which is preliminary data.</text>
</comment>
<name>A0A922E6K6_CARIL</name>
<evidence type="ECO:0000313" key="4">
    <source>
        <dbReference type="Proteomes" id="UP000811246"/>
    </source>
</evidence>
<dbReference type="InterPro" id="IPR000949">
    <property type="entry name" value="ELM2_dom"/>
</dbReference>
<feature type="non-terminal residue" evidence="3">
    <location>
        <position position="1"/>
    </location>
</feature>
<dbReference type="InterPro" id="IPR001005">
    <property type="entry name" value="SANT/Myb"/>
</dbReference>
<evidence type="ECO:0000256" key="1">
    <source>
        <dbReference type="ARBA" id="ARBA00023242"/>
    </source>
</evidence>
<reference evidence="3" key="1">
    <citation type="submission" date="2021-01" db="EMBL/GenBank/DDBJ databases">
        <authorList>
            <person name="Lovell J.T."/>
            <person name="Bentley N."/>
            <person name="Bhattarai G."/>
            <person name="Jenkins J.W."/>
            <person name="Sreedasyam A."/>
            <person name="Alarcon Y."/>
            <person name="Bock C."/>
            <person name="Boston L."/>
            <person name="Carlson J."/>
            <person name="Cervantes K."/>
            <person name="Clermont K."/>
            <person name="Krom N."/>
            <person name="Kubenka K."/>
            <person name="Mamidi S."/>
            <person name="Mattison C."/>
            <person name="Monteros M."/>
            <person name="Pisani C."/>
            <person name="Plott C."/>
            <person name="Rajasekar S."/>
            <person name="Rhein H.S."/>
            <person name="Rohla C."/>
            <person name="Song M."/>
            <person name="Hilaire R.S."/>
            <person name="Shu S."/>
            <person name="Wells L."/>
            <person name="Wang X."/>
            <person name="Webber J."/>
            <person name="Heerema R.J."/>
            <person name="Klein P."/>
            <person name="Conner P."/>
            <person name="Grauke L."/>
            <person name="Grimwood J."/>
            <person name="Schmutz J."/>
            <person name="Randall J.J."/>
        </authorList>
    </citation>
    <scope>NUCLEOTIDE SEQUENCE</scope>
    <source>
        <tissue evidence="3">Leaf</tissue>
    </source>
</reference>
<gene>
    <name evidence="3" type="ORF">I3842_09G208700</name>
</gene>
<dbReference type="CDD" id="cd00167">
    <property type="entry name" value="SANT"/>
    <property type="match status" value="1"/>
</dbReference>
<protein>
    <recommendedName>
        <fullName evidence="2">ELM2 domain-containing protein</fullName>
    </recommendedName>
</protein>
<dbReference type="PANTHER" id="PTHR46872">
    <property type="entry name" value="DNA BINDING PROTEIN"/>
    <property type="match status" value="1"/>
</dbReference>
<accession>A0A922E6K6</accession>
<keyword evidence="1" id="KW-0539">Nucleus</keyword>
<feature type="domain" description="ELM2" evidence="2">
    <location>
        <begin position="199"/>
        <end position="249"/>
    </location>
</feature>
<organism evidence="3 4">
    <name type="scientific">Carya illinoinensis</name>
    <name type="common">Pecan</name>
    <dbReference type="NCBI Taxonomy" id="32201"/>
    <lineage>
        <taxon>Eukaryota</taxon>
        <taxon>Viridiplantae</taxon>
        <taxon>Streptophyta</taxon>
        <taxon>Embryophyta</taxon>
        <taxon>Tracheophyta</taxon>
        <taxon>Spermatophyta</taxon>
        <taxon>Magnoliopsida</taxon>
        <taxon>eudicotyledons</taxon>
        <taxon>Gunneridae</taxon>
        <taxon>Pentapetalae</taxon>
        <taxon>rosids</taxon>
        <taxon>fabids</taxon>
        <taxon>Fagales</taxon>
        <taxon>Juglandaceae</taxon>
        <taxon>Carya</taxon>
    </lineage>
</organism>
<evidence type="ECO:0000259" key="2">
    <source>
        <dbReference type="SMART" id="SM01189"/>
    </source>
</evidence>
<dbReference type="Proteomes" id="UP000811246">
    <property type="component" value="Chromosome 9"/>
</dbReference>
<dbReference type="PANTHER" id="PTHR46872:SF10">
    <property type="entry name" value="MYB-LIKE DOMAIN-CONTAINING PROTEIN"/>
    <property type="match status" value="1"/>
</dbReference>
<proteinExistence type="predicted"/>
<dbReference type="EMBL" id="CM031833">
    <property type="protein sequence ID" value="KAG6697600.1"/>
    <property type="molecule type" value="Genomic_DNA"/>
</dbReference>
<evidence type="ECO:0000313" key="3">
    <source>
        <dbReference type="EMBL" id="KAG6697600.1"/>
    </source>
</evidence>
<sequence>PVRSVLPVRTGRCSPLLRKKKFERFVQGTKLRVASSLAPRESDIENLSKLGNTRFSSVSRSILNSGATTESYRLTVLKSHIDTDHSTSSFEDSSQGRPVNIDIISQEDETKCSSTRNDLSPLNINMNGWVEGPTQDTSLMDISDLVESSDSSSSKDPNLKSRKVGIIDSVQRPQSVADFIHSAASLISGDDHLPRRLVVPIGPKFQAEVPEWRGHENESENLKWLGTRVWPMESQIKETSTRMKAVEKGRRNSCSCALPKSVDCIKRHVLVSKLVLESEIGPAFFSWKFDEMGEAVSKSWTLKEQRRFESLVKKNPLSEEKHFWELASKQFPSKSKKNILSYYYNVYIPRRMIRFRTRSSPYGSYSDDDQDV</sequence>
<dbReference type="AlphaFoldDB" id="A0A922E6K6"/>